<evidence type="ECO:0000313" key="8">
    <source>
        <dbReference type="Proteomes" id="UP000279029"/>
    </source>
</evidence>
<evidence type="ECO:0000259" key="6">
    <source>
        <dbReference type="Pfam" id="PF08281"/>
    </source>
</evidence>
<dbReference type="InterPro" id="IPR007627">
    <property type="entry name" value="RNA_pol_sigma70_r2"/>
</dbReference>
<reference evidence="7 8" key="1">
    <citation type="submission" date="2018-09" db="EMBL/GenBank/DDBJ databases">
        <authorList>
            <person name="Postec A."/>
        </authorList>
    </citation>
    <scope>NUCLEOTIDE SEQUENCE [LARGE SCALE GENOMIC DNA]</scope>
    <source>
        <strain evidence="7">70B-A</strain>
    </source>
</reference>
<dbReference type="AlphaFoldDB" id="A0A3P7NT01"/>
<evidence type="ECO:0000313" key="7">
    <source>
        <dbReference type="EMBL" id="VDN46035.1"/>
    </source>
</evidence>
<evidence type="ECO:0000256" key="3">
    <source>
        <dbReference type="ARBA" id="ARBA00023082"/>
    </source>
</evidence>
<keyword evidence="8" id="KW-1185">Reference proteome</keyword>
<proteinExistence type="inferred from homology"/>
<feature type="domain" description="RNA polymerase sigma-70 region 2" evidence="5">
    <location>
        <begin position="25"/>
        <end position="91"/>
    </location>
</feature>
<evidence type="ECO:0000256" key="1">
    <source>
        <dbReference type="ARBA" id="ARBA00010641"/>
    </source>
</evidence>
<dbReference type="EMBL" id="LR130778">
    <property type="protein sequence ID" value="VDN46035.1"/>
    <property type="molecule type" value="Genomic_DNA"/>
</dbReference>
<dbReference type="InterPro" id="IPR014284">
    <property type="entry name" value="RNA_pol_sigma-70_dom"/>
</dbReference>
<name>A0A3P7NT01_9FIRM</name>
<dbReference type="InterPro" id="IPR013249">
    <property type="entry name" value="RNA_pol_sigma70_r4_t2"/>
</dbReference>
<gene>
    <name evidence="7" type="ORF">PATL70BA_0192</name>
</gene>
<dbReference type="Gene3D" id="1.10.10.10">
    <property type="entry name" value="Winged helix-like DNA-binding domain superfamily/Winged helix DNA-binding domain"/>
    <property type="match status" value="1"/>
</dbReference>
<dbReference type="Pfam" id="PF04542">
    <property type="entry name" value="Sigma70_r2"/>
    <property type="match status" value="1"/>
</dbReference>
<dbReference type="SUPFAM" id="SSF88659">
    <property type="entry name" value="Sigma3 and sigma4 domains of RNA polymerase sigma factors"/>
    <property type="match status" value="1"/>
</dbReference>
<dbReference type="Gene3D" id="1.10.1740.10">
    <property type="match status" value="1"/>
</dbReference>
<sequence>MSAKLEHKLIKNAVNGDSKAFEKLILPYEKKVYNIAMQMFKNEQDAYDAAQEVLIKVYNNLDKFKFESAFSTWLHRLAMNTCIDEYRKRKRHLEHTTTMEVKVGLDDESITRQFVDHSLTPEQEALQNETVMEVRNAMDQLKEDQKILIIYRDIYGYSYDEIAKMLECNLGTTKSRISRARQALKDIIIKKREQTAS</sequence>
<keyword evidence="4" id="KW-0804">Transcription</keyword>
<dbReference type="SUPFAM" id="SSF88946">
    <property type="entry name" value="Sigma2 domain of RNA polymerase sigma factors"/>
    <property type="match status" value="1"/>
</dbReference>
<comment type="similarity">
    <text evidence="1">Belongs to the sigma-70 factor family. ECF subfamily.</text>
</comment>
<dbReference type="InterPro" id="IPR013324">
    <property type="entry name" value="RNA_pol_sigma_r3/r4-like"/>
</dbReference>
<evidence type="ECO:0000256" key="2">
    <source>
        <dbReference type="ARBA" id="ARBA00023015"/>
    </source>
</evidence>
<dbReference type="InterPro" id="IPR039425">
    <property type="entry name" value="RNA_pol_sigma-70-like"/>
</dbReference>
<keyword evidence="2" id="KW-0805">Transcription regulation</keyword>
<dbReference type="GO" id="GO:0016987">
    <property type="term" value="F:sigma factor activity"/>
    <property type="evidence" value="ECO:0007669"/>
    <property type="project" value="UniProtKB-KW"/>
</dbReference>
<dbReference type="KEGG" id="cbar:PATL70BA_0192"/>
<protein>
    <submittedName>
        <fullName evidence="7">RNA polymerase subunit sigma-24</fullName>
    </submittedName>
</protein>
<dbReference type="CDD" id="cd06171">
    <property type="entry name" value="Sigma70_r4"/>
    <property type="match status" value="1"/>
</dbReference>
<dbReference type="GO" id="GO:0003677">
    <property type="term" value="F:DNA binding"/>
    <property type="evidence" value="ECO:0007669"/>
    <property type="project" value="InterPro"/>
</dbReference>
<keyword evidence="3" id="KW-0731">Sigma factor</keyword>
<evidence type="ECO:0000256" key="4">
    <source>
        <dbReference type="ARBA" id="ARBA00023163"/>
    </source>
</evidence>
<dbReference type="RefSeq" id="WP_125135609.1">
    <property type="nucleotide sequence ID" value="NZ_LR130778.1"/>
</dbReference>
<evidence type="ECO:0000259" key="5">
    <source>
        <dbReference type="Pfam" id="PF04542"/>
    </source>
</evidence>
<feature type="domain" description="RNA polymerase sigma factor 70 region 4 type 2" evidence="6">
    <location>
        <begin position="133"/>
        <end position="184"/>
    </location>
</feature>
<dbReference type="PANTHER" id="PTHR43133">
    <property type="entry name" value="RNA POLYMERASE ECF-TYPE SIGMA FACTO"/>
    <property type="match status" value="1"/>
</dbReference>
<dbReference type="InterPro" id="IPR036388">
    <property type="entry name" value="WH-like_DNA-bd_sf"/>
</dbReference>
<accession>A0A3P7NT01</accession>
<dbReference type="Pfam" id="PF08281">
    <property type="entry name" value="Sigma70_r4_2"/>
    <property type="match status" value="1"/>
</dbReference>
<dbReference type="OrthoDB" id="9784984at2"/>
<dbReference type="NCBIfam" id="TIGR02937">
    <property type="entry name" value="sigma70-ECF"/>
    <property type="match status" value="1"/>
</dbReference>
<dbReference type="Proteomes" id="UP000279029">
    <property type="component" value="Chromosome"/>
</dbReference>
<dbReference type="InterPro" id="IPR013325">
    <property type="entry name" value="RNA_pol_sigma_r2"/>
</dbReference>
<dbReference type="GO" id="GO:0006352">
    <property type="term" value="P:DNA-templated transcription initiation"/>
    <property type="evidence" value="ECO:0007669"/>
    <property type="project" value="InterPro"/>
</dbReference>
<organism evidence="7 8">
    <name type="scientific">Petrocella atlantisensis</name>
    <dbReference type="NCBI Taxonomy" id="2173034"/>
    <lineage>
        <taxon>Bacteria</taxon>
        <taxon>Bacillati</taxon>
        <taxon>Bacillota</taxon>
        <taxon>Clostridia</taxon>
        <taxon>Lachnospirales</taxon>
        <taxon>Vallitaleaceae</taxon>
        <taxon>Petrocella</taxon>
    </lineage>
</organism>
<dbReference type="PANTHER" id="PTHR43133:SF51">
    <property type="entry name" value="RNA POLYMERASE SIGMA FACTOR"/>
    <property type="match status" value="1"/>
</dbReference>